<dbReference type="RefSeq" id="WP_004654883.1">
    <property type="nucleotide sequence ID" value="NZ_KB849179.1"/>
</dbReference>
<feature type="domain" description="HTH araC/xylS-type" evidence="4">
    <location>
        <begin position="234"/>
        <end position="336"/>
    </location>
</feature>
<protein>
    <recommendedName>
        <fullName evidence="4">HTH araC/xylS-type domain-containing protein</fullName>
    </recommendedName>
</protein>
<reference evidence="6 8" key="2">
    <citation type="submission" date="2019-10" db="EMBL/GenBank/DDBJ databases">
        <authorList>
            <person name="Karimi E."/>
        </authorList>
    </citation>
    <scope>NUCLEOTIDE SEQUENCE [LARGE SCALE GENOMIC DNA]</scope>
    <source>
        <strain evidence="6">Acinetobacter sp. 8BE</strain>
    </source>
</reference>
<proteinExistence type="predicted"/>
<keyword evidence="3" id="KW-0804">Transcription</keyword>
<sequence length="343" mass="39269">MQGLAKPLHRRMIPETYVQLLFEYLEAQGHDPEQILGEAWPVPDPNAFAGVAIEHWESLLNIAKSYLNDPLIGLHVGQTISARHLGILGAVLSACDNFFSAIQRFERYQRLIFDVVPAQIQILSDCVELSWDIEEYQAGGLVDETGRTVMVQFGRSLIRGKDTLQAVHFIHEQPADITPYEAYFGCPVLFEQPVPLIRFDLEMLKLPLKSPDVALVAILDKHADQQLANLPQVEEIVELVRKQIAYLLHQGEPDIAQLSQRLYLSRRTLQRRLIEVGTNFRKELNLVRYELAKSYLRDPRLHVIDIALLLGYSEHSPFTRAFKQWSGQSPQQYRDDLQIQTII</sequence>
<dbReference type="InterPro" id="IPR020449">
    <property type="entry name" value="Tscrpt_reg_AraC-type_HTH"/>
</dbReference>
<keyword evidence="7" id="KW-1185">Reference proteome</keyword>
<reference evidence="5 7" key="1">
    <citation type="submission" date="2013-02" db="EMBL/GenBank/DDBJ databases">
        <title>The Genome Sequence of Acinetobacter sp. NIPH 809.</title>
        <authorList>
            <consortium name="The Broad Institute Genome Sequencing Platform"/>
            <consortium name="The Broad Institute Genome Sequencing Center for Infectious Disease"/>
            <person name="Cerqueira G."/>
            <person name="Feldgarden M."/>
            <person name="Courvalin P."/>
            <person name="Perichon B."/>
            <person name="Grillot-Courvalin C."/>
            <person name="Clermont D."/>
            <person name="Rocha E."/>
            <person name="Yoon E.-J."/>
            <person name="Nemec A."/>
            <person name="Walker B."/>
            <person name="Young S.K."/>
            <person name="Zeng Q."/>
            <person name="Gargeya S."/>
            <person name="Fitzgerald M."/>
            <person name="Haas B."/>
            <person name="Abouelleil A."/>
            <person name="Alvarado L."/>
            <person name="Arachchi H.M."/>
            <person name="Berlin A.M."/>
            <person name="Chapman S.B."/>
            <person name="Dewar J."/>
            <person name="Goldberg J."/>
            <person name="Griggs A."/>
            <person name="Gujja S."/>
            <person name="Hansen M."/>
            <person name="Howarth C."/>
            <person name="Imamovic A."/>
            <person name="Larimer J."/>
            <person name="McCowan C."/>
            <person name="Murphy C."/>
            <person name="Neiman D."/>
            <person name="Pearson M."/>
            <person name="Priest M."/>
            <person name="Roberts A."/>
            <person name="Saif S."/>
            <person name="Shea T."/>
            <person name="Sisk P."/>
            <person name="Sykes S."/>
            <person name="Wortman J."/>
            <person name="Nusbaum C."/>
            <person name="Birren B."/>
        </authorList>
    </citation>
    <scope>NUCLEOTIDE SEQUENCE [LARGE SCALE GENOMIC DNA]</scope>
    <source>
        <strain evidence="5 7">NIPH 809</strain>
    </source>
</reference>
<dbReference type="PANTHER" id="PTHR47894:SF1">
    <property type="entry name" value="HTH-TYPE TRANSCRIPTIONAL REGULATOR VQSM"/>
    <property type="match status" value="1"/>
</dbReference>
<dbReference type="GO" id="GO:0003700">
    <property type="term" value="F:DNA-binding transcription factor activity"/>
    <property type="evidence" value="ECO:0007669"/>
    <property type="project" value="InterPro"/>
</dbReference>
<evidence type="ECO:0000259" key="4">
    <source>
        <dbReference type="PROSITE" id="PS01124"/>
    </source>
</evidence>
<organism evidence="6 8">
    <name type="scientific">Acinetobacter proteolyticus</name>
    <dbReference type="NCBI Taxonomy" id="1776741"/>
    <lineage>
        <taxon>Bacteria</taxon>
        <taxon>Pseudomonadati</taxon>
        <taxon>Pseudomonadota</taxon>
        <taxon>Gammaproteobacteria</taxon>
        <taxon>Moraxellales</taxon>
        <taxon>Moraxellaceae</taxon>
        <taxon>Acinetobacter</taxon>
    </lineage>
</organism>
<keyword evidence="2" id="KW-0238">DNA-binding</keyword>
<dbReference type="PROSITE" id="PS01124">
    <property type="entry name" value="HTH_ARAC_FAMILY_2"/>
    <property type="match status" value="1"/>
</dbReference>
<gene>
    <name evidence="6" type="ORF">ACI8B_440005</name>
    <name evidence="5" type="ORF">F993_02307</name>
</gene>
<evidence type="ECO:0000313" key="5">
    <source>
        <dbReference type="EMBL" id="ENU23159.1"/>
    </source>
</evidence>
<evidence type="ECO:0000313" key="8">
    <source>
        <dbReference type="Proteomes" id="UP000430404"/>
    </source>
</evidence>
<dbReference type="PANTHER" id="PTHR47894">
    <property type="entry name" value="HTH-TYPE TRANSCRIPTIONAL REGULATOR GADX"/>
    <property type="match status" value="1"/>
</dbReference>
<dbReference type="Proteomes" id="UP000013034">
    <property type="component" value="Unassembled WGS sequence"/>
</dbReference>
<evidence type="ECO:0000256" key="2">
    <source>
        <dbReference type="ARBA" id="ARBA00023125"/>
    </source>
</evidence>
<dbReference type="GO" id="GO:0000976">
    <property type="term" value="F:transcription cis-regulatory region binding"/>
    <property type="evidence" value="ECO:0007669"/>
    <property type="project" value="TreeGrafter"/>
</dbReference>
<dbReference type="PRINTS" id="PR00032">
    <property type="entry name" value="HTHARAC"/>
</dbReference>
<dbReference type="InterPro" id="IPR032687">
    <property type="entry name" value="AraC-type_N"/>
</dbReference>
<evidence type="ECO:0000256" key="1">
    <source>
        <dbReference type="ARBA" id="ARBA00023015"/>
    </source>
</evidence>
<dbReference type="GO" id="GO:0005829">
    <property type="term" value="C:cytosol"/>
    <property type="evidence" value="ECO:0007669"/>
    <property type="project" value="TreeGrafter"/>
</dbReference>
<keyword evidence="1" id="KW-0805">Transcription regulation</keyword>
<dbReference type="SUPFAM" id="SSF46689">
    <property type="entry name" value="Homeodomain-like"/>
    <property type="match status" value="1"/>
</dbReference>
<dbReference type="InterPro" id="IPR018060">
    <property type="entry name" value="HTH_AraC"/>
</dbReference>
<dbReference type="Pfam" id="PF12625">
    <property type="entry name" value="Arabinose_bd"/>
    <property type="match status" value="1"/>
</dbReference>
<dbReference type="Pfam" id="PF12833">
    <property type="entry name" value="HTH_18"/>
    <property type="match status" value="1"/>
</dbReference>
<accession>A0A653KBN9</accession>
<evidence type="ECO:0000256" key="3">
    <source>
        <dbReference type="ARBA" id="ARBA00023163"/>
    </source>
</evidence>
<dbReference type="SMART" id="SM00342">
    <property type="entry name" value="HTH_ARAC"/>
    <property type="match status" value="1"/>
</dbReference>
<dbReference type="Proteomes" id="UP000430404">
    <property type="component" value="Unassembled WGS sequence"/>
</dbReference>
<dbReference type="EMBL" id="APOI01000018">
    <property type="protein sequence ID" value="ENU23159.1"/>
    <property type="molecule type" value="Genomic_DNA"/>
</dbReference>
<dbReference type="AlphaFoldDB" id="A0A653KBN9"/>
<dbReference type="Gene3D" id="1.10.10.60">
    <property type="entry name" value="Homeodomain-like"/>
    <property type="match status" value="1"/>
</dbReference>
<name>A0A653KBN9_9GAMM</name>
<dbReference type="InterPro" id="IPR009057">
    <property type="entry name" value="Homeodomain-like_sf"/>
</dbReference>
<evidence type="ECO:0000313" key="6">
    <source>
        <dbReference type="EMBL" id="VXA57482.1"/>
    </source>
</evidence>
<dbReference type="EMBL" id="CABWKZ010000039">
    <property type="protein sequence ID" value="VXA57482.1"/>
    <property type="molecule type" value="Genomic_DNA"/>
</dbReference>
<evidence type="ECO:0000313" key="7">
    <source>
        <dbReference type="Proteomes" id="UP000013034"/>
    </source>
</evidence>